<dbReference type="GO" id="GO:0004602">
    <property type="term" value="F:glutathione peroxidase activity"/>
    <property type="evidence" value="ECO:0007669"/>
    <property type="project" value="TreeGrafter"/>
</dbReference>
<protein>
    <submittedName>
        <fullName evidence="6">Uncharacterized protein</fullName>
    </submittedName>
</protein>
<accession>A0AAV5A333</accession>
<keyword evidence="3 5" id="KW-1133">Transmembrane helix</keyword>
<evidence type="ECO:0000256" key="3">
    <source>
        <dbReference type="ARBA" id="ARBA00022989"/>
    </source>
</evidence>
<evidence type="ECO:0000256" key="1">
    <source>
        <dbReference type="ARBA" id="ARBA00004141"/>
    </source>
</evidence>
<proteinExistence type="predicted"/>
<sequence length="144" mass="15985">MSLTFTVPKEYPLVLLAAVGTGWVTQFQTIVVSRKRKAAKIDYPQMYAEKAEAETSLVRPSTRLPLGIADFFKIAKQFNCAQRAHQNTLETLPQTLFYLLFSGLHYPRWTAALGGLWVVGRVLYTTGYATGDPKKVAIPPPAVP</sequence>
<evidence type="ECO:0000256" key="4">
    <source>
        <dbReference type="ARBA" id="ARBA00023136"/>
    </source>
</evidence>
<dbReference type="InterPro" id="IPR023352">
    <property type="entry name" value="MAPEG-like_dom_sf"/>
</dbReference>
<dbReference type="Pfam" id="PF01124">
    <property type="entry name" value="MAPEG"/>
    <property type="match status" value="1"/>
</dbReference>
<keyword evidence="7" id="KW-1185">Reference proteome</keyword>
<dbReference type="InterPro" id="IPR050997">
    <property type="entry name" value="MAPEG"/>
</dbReference>
<evidence type="ECO:0000256" key="2">
    <source>
        <dbReference type="ARBA" id="ARBA00022692"/>
    </source>
</evidence>
<keyword evidence="2 5" id="KW-0812">Transmembrane</keyword>
<dbReference type="AlphaFoldDB" id="A0AAV5A333"/>
<dbReference type="GO" id="GO:0016020">
    <property type="term" value="C:membrane"/>
    <property type="evidence" value="ECO:0007669"/>
    <property type="project" value="UniProtKB-SubCell"/>
</dbReference>
<dbReference type="PANTHER" id="PTHR10250:SF26">
    <property type="entry name" value="GLUTATHIONE S-TRANSFERASE 3, MITOCHONDRIAL"/>
    <property type="match status" value="1"/>
</dbReference>
<feature type="transmembrane region" description="Helical" evidence="5">
    <location>
        <begin position="12"/>
        <end position="32"/>
    </location>
</feature>
<evidence type="ECO:0000313" key="6">
    <source>
        <dbReference type="EMBL" id="GJJ07164.1"/>
    </source>
</evidence>
<comment type="subcellular location">
    <subcellularLocation>
        <location evidence="1">Membrane</location>
        <topology evidence="1">Multi-pass membrane protein</topology>
    </subcellularLocation>
</comment>
<dbReference type="GO" id="GO:0004364">
    <property type="term" value="F:glutathione transferase activity"/>
    <property type="evidence" value="ECO:0007669"/>
    <property type="project" value="TreeGrafter"/>
</dbReference>
<dbReference type="InterPro" id="IPR001129">
    <property type="entry name" value="Membr-assoc_MAPEG"/>
</dbReference>
<organism evidence="6 7">
    <name type="scientific">Clathrus columnatus</name>
    <dbReference type="NCBI Taxonomy" id="1419009"/>
    <lineage>
        <taxon>Eukaryota</taxon>
        <taxon>Fungi</taxon>
        <taxon>Dikarya</taxon>
        <taxon>Basidiomycota</taxon>
        <taxon>Agaricomycotina</taxon>
        <taxon>Agaricomycetes</taxon>
        <taxon>Phallomycetidae</taxon>
        <taxon>Phallales</taxon>
        <taxon>Clathraceae</taxon>
        <taxon>Clathrus</taxon>
    </lineage>
</organism>
<dbReference type="EMBL" id="BPWL01000002">
    <property type="protein sequence ID" value="GJJ07164.1"/>
    <property type="molecule type" value="Genomic_DNA"/>
</dbReference>
<evidence type="ECO:0000313" key="7">
    <source>
        <dbReference type="Proteomes" id="UP001050691"/>
    </source>
</evidence>
<reference evidence="6" key="1">
    <citation type="submission" date="2021-10" db="EMBL/GenBank/DDBJ databases">
        <title>De novo Genome Assembly of Clathrus columnatus (Basidiomycota, Fungi) Using Illumina and Nanopore Sequence Data.</title>
        <authorList>
            <person name="Ogiso-Tanaka E."/>
            <person name="Itagaki H."/>
            <person name="Hosoya T."/>
            <person name="Hosaka K."/>
        </authorList>
    </citation>
    <scope>NUCLEOTIDE SEQUENCE</scope>
    <source>
        <strain evidence="6">MO-923</strain>
    </source>
</reference>
<gene>
    <name evidence="6" type="ORF">Clacol_001364</name>
</gene>
<comment type="caution">
    <text evidence="6">The sequence shown here is derived from an EMBL/GenBank/DDBJ whole genome shotgun (WGS) entry which is preliminary data.</text>
</comment>
<dbReference type="Gene3D" id="1.20.120.550">
    <property type="entry name" value="Membrane associated eicosanoid/glutathione metabolism-like domain"/>
    <property type="match status" value="1"/>
</dbReference>
<name>A0AAV5A333_9AGAM</name>
<evidence type="ECO:0000256" key="5">
    <source>
        <dbReference type="SAM" id="Phobius"/>
    </source>
</evidence>
<dbReference type="Proteomes" id="UP001050691">
    <property type="component" value="Unassembled WGS sequence"/>
</dbReference>
<dbReference type="PANTHER" id="PTHR10250">
    <property type="entry name" value="MICROSOMAL GLUTATHIONE S-TRANSFERASE"/>
    <property type="match status" value="1"/>
</dbReference>
<dbReference type="SUPFAM" id="SSF161084">
    <property type="entry name" value="MAPEG domain-like"/>
    <property type="match status" value="1"/>
</dbReference>
<dbReference type="GO" id="GO:0005783">
    <property type="term" value="C:endoplasmic reticulum"/>
    <property type="evidence" value="ECO:0007669"/>
    <property type="project" value="TreeGrafter"/>
</dbReference>
<dbReference type="GO" id="GO:0005635">
    <property type="term" value="C:nuclear envelope"/>
    <property type="evidence" value="ECO:0007669"/>
    <property type="project" value="TreeGrafter"/>
</dbReference>
<keyword evidence="4 5" id="KW-0472">Membrane</keyword>